<reference evidence="1" key="1">
    <citation type="submission" date="2023-03" db="EMBL/GenBank/DDBJ databases">
        <title>Massive genome expansion in bonnet fungi (Mycena s.s.) driven by repeated elements and novel gene families across ecological guilds.</title>
        <authorList>
            <consortium name="Lawrence Berkeley National Laboratory"/>
            <person name="Harder C.B."/>
            <person name="Miyauchi S."/>
            <person name="Viragh M."/>
            <person name="Kuo A."/>
            <person name="Thoen E."/>
            <person name="Andreopoulos B."/>
            <person name="Lu D."/>
            <person name="Skrede I."/>
            <person name="Drula E."/>
            <person name="Henrissat B."/>
            <person name="Morin E."/>
            <person name="Kohler A."/>
            <person name="Barry K."/>
            <person name="LaButti K."/>
            <person name="Morin E."/>
            <person name="Salamov A."/>
            <person name="Lipzen A."/>
            <person name="Mereny Z."/>
            <person name="Hegedus B."/>
            <person name="Baldrian P."/>
            <person name="Stursova M."/>
            <person name="Weitz H."/>
            <person name="Taylor A."/>
            <person name="Grigoriev I.V."/>
            <person name="Nagy L.G."/>
            <person name="Martin F."/>
            <person name="Kauserud H."/>
        </authorList>
    </citation>
    <scope>NUCLEOTIDE SEQUENCE</scope>
    <source>
        <strain evidence="1">CBHHK067</strain>
    </source>
</reference>
<keyword evidence="2" id="KW-1185">Reference proteome</keyword>
<dbReference type="AlphaFoldDB" id="A0AAD7G0F6"/>
<comment type="caution">
    <text evidence="1">The sequence shown here is derived from an EMBL/GenBank/DDBJ whole genome shotgun (WGS) entry which is preliminary data.</text>
</comment>
<dbReference type="EMBL" id="JARKIE010000322">
    <property type="protein sequence ID" value="KAJ7654327.1"/>
    <property type="molecule type" value="Genomic_DNA"/>
</dbReference>
<dbReference type="InterPro" id="IPR032675">
    <property type="entry name" value="LRR_dom_sf"/>
</dbReference>
<gene>
    <name evidence="1" type="ORF">B0H17DRAFT_1214369</name>
</gene>
<sequence>MHSDRWEHMRFDFPSSLFTSLEELSATYVPLLKTIAIENGPVVNGEMDIFPFTEATTIRGVSLLHLEPNFQSNIPWKHLHHISLGSTISLAEALDLSRQCPDLQTWSFRIADSVDIVPAQTPIYVEHMQRVSVVDDTQNAPTQFFEYTAFPNLLSLEYDSTWMNPTSTIPSLCAPEKLTSLSLSLGMLSAECLSESLRCLPMLQHLILHQPHTLLTSNMAIACPLFTLLGPKFQYPDVMLCPHLESICILGLHVRSDQELVAMINARRSKAHIDIATELLVAGLTAILRYPTKPQLDFVQGSQVSSRMVRALGFRHTAVEFNKLRLRSSPESDWGPISCRWVVEYEEWSLEEELQVDEDDSEEESS</sequence>
<evidence type="ECO:0000313" key="2">
    <source>
        <dbReference type="Proteomes" id="UP001221757"/>
    </source>
</evidence>
<evidence type="ECO:0000313" key="1">
    <source>
        <dbReference type="EMBL" id="KAJ7654327.1"/>
    </source>
</evidence>
<evidence type="ECO:0008006" key="3">
    <source>
        <dbReference type="Google" id="ProtNLM"/>
    </source>
</evidence>
<dbReference type="Gene3D" id="3.80.10.10">
    <property type="entry name" value="Ribonuclease Inhibitor"/>
    <property type="match status" value="1"/>
</dbReference>
<protein>
    <recommendedName>
        <fullName evidence="3">F-box domain-containing protein</fullName>
    </recommendedName>
</protein>
<accession>A0AAD7G0F6</accession>
<dbReference type="SUPFAM" id="SSF52058">
    <property type="entry name" value="L domain-like"/>
    <property type="match status" value="1"/>
</dbReference>
<name>A0AAD7G0F6_MYCRO</name>
<dbReference type="Proteomes" id="UP001221757">
    <property type="component" value="Unassembled WGS sequence"/>
</dbReference>
<proteinExistence type="predicted"/>
<organism evidence="1 2">
    <name type="scientific">Mycena rosella</name>
    <name type="common">Pink bonnet</name>
    <name type="synonym">Agaricus rosellus</name>
    <dbReference type="NCBI Taxonomy" id="1033263"/>
    <lineage>
        <taxon>Eukaryota</taxon>
        <taxon>Fungi</taxon>
        <taxon>Dikarya</taxon>
        <taxon>Basidiomycota</taxon>
        <taxon>Agaricomycotina</taxon>
        <taxon>Agaricomycetes</taxon>
        <taxon>Agaricomycetidae</taxon>
        <taxon>Agaricales</taxon>
        <taxon>Marasmiineae</taxon>
        <taxon>Mycenaceae</taxon>
        <taxon>Mycena</taxon>
    </lineage>
</organism>